<dbReference type="PANTHER" id="PTHR36955">
    <property type="entry name" value="SECRETED NEMATODE CLADE V PROTEIN GENE FAMILY"/>
    <property type="match status" value="1"/>
</dbReference>
<keyword evidence="2" id="KW-1185">Reference proteome</keyword>
<dbReference type="AlphaFoldDB" id="A0A7I4YE44"/>
<evidence type="ECO:0000313" key="2">
    <source>
        <dbReference type="Proteomes" id="UP000025227"/>
    </source>
</evidence>
<dbReference type="OrthoDB" id="5815178at2759"/>
<dbReference type="WBParaSite" id="HCON_00090630-00001">
    <property type="protein sequence ID" value="HCON_00090630-00001"/>
    <property type="gene ID" value="HCON_00090630"/>
</dbReference>
<dbReference type="InterPro" id="IPR035126">
    <property type="entry name" value="SCVP"/>
</dbReference>
<dbReference type="PANTHER" id="PTHR36955:SF1">
    <property type="entry name" value="SECRETED NEMATODE CLADE V PROTEIN GENE FAMILY"/>
    <property type="match status" value="1"/>
</dbReference>
<sequence length="147" mass="16009">MLRLAILFSFAAVSLACAPTTKTTTTTTTSTTSTTTTTRKEKREVGEAKVALVTHQDFDAKMIPAYLKVVRTAIEQHSKNQNVFYNRDLIDEKTENIGGKFGVVYTILGVDCDKLNEFIISAKGLSTFIRQVAVTCGGKTAVLPLSN</sequence>
<feature type="signal peptide" evidence="1">
    <location>
        <begin position="1"/>
        <end position="16"/>
    </location>
</feature>
<keyword evidence="1" id="KW-0732">Signal</keyword>
<evidence type="ECO:0000313" key="3">
    <source>
        <dbReference type="WBParaSite" id="HCON_00090630-00001"/>
    </source>
</evidence>
<organism evidence="2 3">
    <name type="scientific">Haemonchus contortus</name>
    <name type="common">Barber pole worm</name>
    <dbReference type="NCBI Taxonomy" id="6289"/>
    <lineage>
        <taxon>Eukaryota</taxon>
        <taxon>Metazoa</taxon>
        <taxon>Ecdysozoa</taxon>
        <taxon>Nematoda</taxon>
        <taxon>Chromadorea</taxon>
        <taxon>Rhabditida</taxon>
        <taxon>Rhabditina</taxon>
        <taxon>Rhabditomorpha</taxon>
        <taxon>Strongyloidea</taxon>
        <taxon>Trichostrongylidae</taxon>
        <taxon>Haemonchus</taxon>
    </lineage>
</organism>
<dbReference type="PROSITE" id="PS51257">
    <property type="entry name" value="PROKAR_LIPOPROTEIN"/>
    <property type="match status" value="1"/>
</dbReference>
<name>A0A7I4YE44_HAECO</name>
<dbReference type="Pfam" id="PF17619">
    <property type="entry name" value="SCVP"/>
    <property type="match status" value="1"/>
</dbReference>
<reference evidence="3" key="1">
    <citation type="submission" date="2020-12" db="UniProtKB">
        <authorList>
            <consortium name="WormBaseParasite"/>
        </authorList>
    </citation>
    <scope>IDENTIFICATION</scope>
    <source>
        <strain evidence="3">MHco3</strain>
    </source>
</reference>
<dbReference type="Proteomes" id="UP000025227">
    <property type="component" value="Unplaced"/>
</dbReference>
<feature type="chain" id="PRO_5035463064" evidence="1">
    <location>
        <begin position="17"/>
        <end position="147"/>
    </location>
</feature>
<protein>
    <submittedName>
        <fullName evidence="3">Uncharacterized protein</fullName>
    </submittedName>
</protein>
<proteinExistence type="predicted"/>
<evidence type="ECO:0000256" key="1">
    <source>
        <dbReference type="SAM" id="SignalP"/>
    </source>
</evidence>
<accession>A0A7I4YE44</accession>